<dbReference type="EMBL" id="JAUSVS010000001">
    <property type="protein sequence ID" value="MDQ0463026.1"/>
    <property type="molecule type" value="Genomic_DNA"/>
</dbReference>
<dbReference type="Pfam" id="PF03938">
    <property type="entry name" value="OmpH"/>
    <property type="match status" value="1"/>
</dbReference>
<proteinExistence type="inferred from homology"/>
<comment type="caution">
    <text evidence="4">The sequence shown here is derived from an EMBL/GenBank/DDBJ whole genome shotgun (WGS) entry which is preliminary data.</text>
</comment>
<dbReference type="InterPro" id="IPR024930">
    <property type="entry name" value="Skp_dom_sf"/>
</dbReference>
<feature type="chain" id="PRO_5046038605" evidence="3">
    <location>
        <begin position="28"/>
        <end position="227"/>
    </location>
</feature>
<dbReference type="SMART" id="SM00935">
    <property type="entry name" value="OmpH"/>
    <property type="match status" value="1"/>
</dbReference>
<sequence>MTAKKFATAAIGAAVALLIADAALAQATPPKPAATTGAAVPPLSAAPPATGPKISYGPALPGICILNQQRAVVQSMVGKAVGTRLQTLTAAVQAELKTEQTAIETEDKAISAAESQPGADALALQQRREILQARYNAYQRKGQVRDRELQMTQQKALGRIETEMGPVIAAVYQARGCSVILTSDALVVGNPAMDVTDLVVKGLDAKIQTFAFDRERLDQPAAPPKPK</sequence>
<feature type="signal peptide" evidence="3">
    <location>
        <begin position="1"/>
        <end position="27"/>
    </location>
</feature>
<organism evidence="4 5">
    <name type="scientific">Caulobacter ginsengisoli</name>
    <dbReference type="NCBI Taxonomy" id="400775"/>
    <lineage>
        <taxon>Bacteria</taxon>
        <taxon>Pseudomonadati</taxon>
        <taxon>Pseudomonadota</taxon>
        <taxon>Alphaproteobacteria</taxon>
        <taxon>Caulobacterales</taxon>
        <taxon>Caulobacteraceae</taxon>
        <taxon>Caulobacter</taxon>
    </lineage>
</organism>
<protein>
    <submittedName>
        <fullName evidence="4">Outer membrane protein</fullName>
    </submittedName>
</protein>
<evidence type="ECO:0000256" key="3">
    <source>
        <dbReference type="SAM" id="SignalP"/>
    </source>
</evidence>
<accession>A0ABU0ILX8</accession>
<dbReference type="Proteomes" id="UP001228905">
    <property type="component" value="Unassembled WGS sequence"/>
</dbReference>
<dbReference type="InterPro" id="IPR005632">
    <property type="entry name" value="Chaperone_Skp"/>
</dbReference>
<comment type="similarity">
    <text evidence="1">Belongs to the Skp family.</text>
</comment>
<reference evidence="4 5" key="1">
    <citation type="submission" date="2023-07" db="EMBL/GenBank/DDBJ databases">
        <title>Genomic Encyclopedia of Type Strains, Phase IV (KMG-IV): sequencing the most valuable type-strain genomes for metagenomic binning, comparative biology and taxonomic classification.</title>
        <authorList>
            <person name="Goeker M."/>
        </authorList>
    </citation>
    <scope>NUCLEOTIDE SEQUENCE [LARGE SCALE GENOMIC DNA]</scope>
    <source>
        <strain evidence="4 5">DSM 18695</strain>
    </source>
</reference>
<dbReference type="Gene3D" id="3.30.910.20">
    <property type="entry name" value="Skp domain"/>
    <property type="match status" value="1"/>
</dbReference>
<keyword evidence="5" id="KW-1185">Reference proteome</keyword>
<dbReference type="PANTHER" id="PTHR35089:SF1">
    <property type="entry name" value="CHAPERONE PROTEIN SKP"/>
    <property type="match status" value="1"/>
</dbReference>
<evidence type="ECO:0000256" key="1">
    <source>
        <dbReference type="ARBA" id="ARBA00009091"/>
    </source>
</evidence>
<name>A0ABU0ILX8_9CAUL</name>
<keyword evidence="2 3" id="KW-0732">Signal</keyword>
<evidence type="ECO:0000313" key="4">
    <source>
        <dbReference type="EMBL" id="MDQ0463026.1"/>
    </source>
</evidence>
<evidence type="ECO:0000256" key="2">
    <source>
        <dbReference type="ARBA" id="ARBA00022729"/>
    </source>
</evidence>
<evidence type="ECO:0000313" key="5">
    <source>
        <dbReference type="Proteomes" id="UP001228905"/>
    </source>
</evidence>
<dbReference type="RefSeq" id="WP_307346209.1">
    <property type="nucleotide sequence ID" value="NZ_JAUSVS010000001.1"/>
</dbReference>
<dbReference type="SUPFAM" id="SSF111384">
    <property type="entry name" value="OmpH-like"/>
    <property type="match status" value="1"/>
</dbReference>
<dbReference type="PANTHER" id="PTHR35089">
    <property type="entry name" value="CHAPERONE PROTEIN SKP"/>
    <property type="match status" value="1"/>
</dbReference>
<gene>
    <name evidence="4" type="ORF">QO010_000774</name>
</gene>